<dbReference type="AlphaFoldDB" id="A0A482V7Y3"/>
<dbReference type="Proteomes" id="UP000292052">
    <property type="component" value="Unassembled WGS sequence"/>
</dbReference>
<sequence length="59" mass="6911">MKLPTLAERRKRGDLVITFQAIALPNSPMKHLFPLSTTERTRGHKFKLSKEMFKTSIRR</sequence>
<proteinExistence type="predicted"/>
<evidence type="ECO:0000313" key="1">
    <source>
        <dbReference type="EMBL" id="RZB39304.1"/>
    </source>
</evidence>
<reference evidence="1 2" key="1">
    <citation type="submission" date="2017-03" db="EMBL/GenBank/DDBJ databases">
        <title>Genome of the blue death feigning beetle - Asbolus verrucosus.</title>
        <authorList>
            <person name="Rider S.D."/>
        </authorList>
    </citation>
    <scope>NUCLEOTIDE SEQUENCE [LARGE SCALE GENOMIC DNA]</scope>
    <source>
        <strain evidence="1">Butters</strain>
        <tissue evidence="1">Head and leg muscle</tissue>
    </source>
</reference>
<organism evidence="1 2">
    <name type="scientific">Asbolus verrucosus</name>
    <name type="common">Desert ironclad beetle</name>
    <dbReference type="NCBI Taxonomy" id="1661398"/>
    <lineage>
        <taxon>Eukaryota</taxon>
        <taxon>Metazoa</taxon>
        <taxon>Ecdysozoa</taxon>
        <taxon>Arthropoda</taxon>
        <taxon>Hexapoda</taxon>
        <taxon>Insecta</taxon>
        <taxon>Pterygota</taxon>
        <taxon>Neoptera</taxon>
        <taxon>Endopterygota</taxon>
        <taxon>Coleoptera</taxon>
        <taxon>Polyphaga</taxon>
        <taxon>Cucujiformia</taxon>
        <taxon>Tenebrionidae</taxon>
        <taxon>Pimeliinae</taxon>
        <taxon>Asbolus</taxon>
    </lineage>
</organism>
<evidence type="ECO:0000313" key="2">
    <source>
        <dbReference type="Proteomes" id="UP000292052"/>
    </source>
</evidence>
<protein>
    <submittedName>
        <fullName evidence="1">Uncharacterized protein</fullName>
    </submittedName>
</protein>
<gene>
    <name evidence="1" type="ORF">BDFB_015280</name>
</gene>
<feature type="non-terminal residue" evidence="1">
    <location>
        <position position="59"/>
    </location>
</feature>
<dbReference type="EMBL" id="QDEB01129363">
    <property type="protein sequence ID" value="RZB39304.1"/>
    <property type="molecule type" value="Genomic_DNA"/>
</dbReference>
<keyword evidence="2" id="KW-1185">Reference proteome</keyword>
<dbReference type="OrthoDB" id="6737924at2759"/>
<name>A0A482V7Y3_ASBVE</name>
<accession>A0A482V7Y3</accession>
<comment type="caution">
    <text evidence="1">The sequence shown here is derived from an EMBL/GenBank/DDBJ whole genome shotgun (WGS) entry which is preliminary data.</text>
</comment>